<dbReference type="Pfam" id="PF00698">
    <property type="entry name" value="Acyl_transf_1"/>
    <property type="match status" value="1"/>
</dbReference>
<dbReference type="InterPro" id="IPR014031">
    <property type="entry name" value="Ketoacyl_synth_C"/>
</dbReference>
<dbReference type="GO" id="GO:0006633">
    <property type="term" value="P:fatty acid biosynthetic process"/>
    <property type="evidence" value="ECO:0007669"/>
    <property type="project" value="InterPro"/>
</dbReference>
<dbReference type="Proteomes" id="UP000272729">
    <property type="component" value="Unassembled WGS sequence"/>
</dbReference>
<dbReference type="PROSITE" id="PS52004">
    <property type="entry name" value="KS3_2"/>
    <property type="match status" value="1"/>
</dbReference>
<dbReference type="PROSITE" id="PS50075">
    <property type="entry name" value="CARRIER"/>
    <property type="match status" value="1"/>
</dbReference>
<dbReference type="PROSITE" id="PS52019">
    <property type="entry name" value="PKS_MFAS_DH"/>
    <property type="match status" value="1"/>
</dbReference>
<feature type="domain" description="Carrier" evidence="7">
    <location>
        <begin position="1333"/>
        <end position="1410"/>
    </location>
</feature>
<dbReference type="SMART" id="SM00825">
    <property type="entry name" value="PKS_KS"/>
    <property type="match status" value="1"/>
</dbReference>
<dbReference type="InterPro" id="IPR016035">
    <property type="entry name" value="Acyl_Trfase/lysoPLipase"/>
</dbReference>
<evidence type="ECO:0000256" key="5">
    <source>
        <dbReference type="PROSITE-ProRule" id="PRU01363"/>
    </source>
</evidence>
<dbReference type="InterPro" id="IPR018201">
    <property type="entry name" value="Ketoacyl_synth_AS"/>
</dbReference>
<sequence>MATAARKTAARRNGRSRGKPDETTPVGDRDIAIIGMSCRVPGAHGVDDFWSMLVDGVDAVSEVPTSRYPVDDFFDGEGPKPGRIISRRGGFLENIDGFDAPFFAISPREAAAMDPQQRVLLECAWEALEDAGQDLGRLAGSRVGVFVGSDGSNYWEMQSQGEPNIYGVMGGGARSAIAGRLSFTFDLTGPSVTVDTACSSSLMALSLACQSLRSGESTMALAAGAHLVLSPWESVAFSSAGMLSPDGKCKFGDASADGFVRSEGIGVLVLKPLRAALADGDPVHAVIKGVGTSNDGAGSGLFMSPALSGQEAMLREAYRDAGIDPSEVDYVEAHGTGTQAGDPVELGALAAVLGEGREPGRRAFVGSVKTNIGHAEAAAGVIGVIKAVLCLKHRTVPRNLHFTTPNPAIPWSELPLVLPTRTQPLDDEKRLVAGVSAFGISGTNTHVVLTGPEVPTGRREVDAAVTEQGGDHLLTLSARSHEALRESIRFYLSYFGVGGAGHDADLADVCYTAASRRTHHDHRLAVVDSTREGMVEQLRALLHGDAEFTSPDRARIAFVFPGQGSQWTGMGRELLDTSPAFRAAMFRCDEAVRAEAGWSVIEKLRDPEATWEEIDVVQPTLWAVEVALAETWRAWGVEPDVVIGHSMGEVAAACVSGALSLADGAAVICRRSSLMRGLAGRGAMAVVELSVADAEAAIADVADRVSIAVSNSRNSTVVSGDPDAIAELPRKLDEQGVFCRPVKVNVASHSVQMDPILEELASRLAGLEPRAGTIPLHSTVTGELTDGQELDPDYWVRNLRQPVRFVDAVTETASAGPTVFVEISPHPLLVNAIQETVAELGVEGHALPTLRREQPERATMLRGYGTLYEKNAPVRLESLYPGGRCVPLPHYPWQRVRHWLAESGSGAVADGGTARPWETALDPAATPYLVQHEVNGVPLVPGTVLLEAARSAATDAASGMPVVLSEVDFVDALLPSPGALLVDLHPVEAGAWRFDVGPADGVRATGHVRTVHGLEPTRPAESVAEVGARCVEHWDGDRFYAWAARGGTVWGEAFRGVTDVWRAPGEALAKVRLPASLAGEQAGYLLHPAFLEACAAPLLAVFDTPVWMLAEHVAEVRVLNRASSVWSHVRVVDIDSGGTATADVVVLDDREQIVAELRGLRVRANEPRHAEPTHAAPTHAEAVAPVEPAAVPAAGGAVLGSGAVISLKGEFRLEDPSGTVIELSGSLRVVPPGGVTPASAPVAETPDRPVVPAMPPVSFSRNGNGTNGSAPAAGPALVTATATVPAQGRPRPERSAAERSLPQRSLPERSEPRAVDTGTEVRTAAEARTDVPEDSAGVLAYLVERVAAVLGAQAAKIDTRKPVTALGMDSLMALEVRGRLQKELGVTVPTAVILRAESLDAAAAKIAELLPDAGAPRQ</sequence>
<name>A0A495WZZ5_9PSEU</name>
<dbReference type="InterPro" id="IPR049551">
    <property type="entry name" value="PKS_DH_C"/>
</dbReference>
<dbReference type="InterPro" id="IPR014043">
    <property type="entry name" value="Acyl_transferase_dom"/>
</dbReference>
<dbReference type="SUPFAM" id="SSF55048">
    <property type="entry name" value="Probable ACP-binding domain of malonyl-CoA ACP transacylase"/>
    <property type="match status" value="1"/>
</dbReference>
<dbReference type="SMART" id="SM00826">
    <property type="entry name" value="PKS_DH"/>
    <property type="match status" value="1"/>
</dbReference>
<dbReference type="InterPro" id="IPR014030">
    <property type="entry name" value="Ketoacyl_synth_N"/>
</dbReference>
<reference evidence="10 11" key="1">
    <citation type="submission" date="2018-10" db="EMBL/GenBank/DDBJ databases">
        <title>Sequencing the genomes of 1000 actinobacteria strains.</title>
        <authorList>
            <person name="Klenk H.-P."/>
        </authorList>
    </citation>
    <scope>NUCLEOTIDE SEQUENCE [LARGE SCALE GENOMIC DNA]</scope>
    <source>
        <strain evidence="10 11">DSM 43911</strain>
    </source>
</reference>
<dbReference type="GO" id="GO:0004312">
    <property type="term" value="F:fatty acid synthase activity"/>
    <property type="evidence" value="ECO:0007669"/>
    <property type="project" value="TreeGrafter"/>
</dbReference>
<evidence type="ECO:0000256" key="4">
    <source>
        <dbReference type="ARBA" id="ARBA00023315"/>
    </source>
</evidence>
<comment type="caution">
    <text evidence="10">The sequence shown here is derived from an EMBL/GenBank/DDBJ whole genome shotgun (WGS) entry which is preliminary data.</text>
</comment>
<dbReference type="Gene3D" id="1.10.1200.10">
    <property type="entry name" value="ACP-like"/>
    <property type="match status" value="1"/>
</dbReference>
<dbReference type="InterPro" id="IPR001227">
    <property type="entry name" value="Ac_transferase_dom_sf"/>
</dbReference>
<dbReference type="Gene3D" id="3.30.70.3290">
    <property type="match status" value="1"/>
</dbReference>
<dbReference type="InterPro" id="IPR009081">
    <property type="entry name" value="PP-bd_ACP"/>
</dbReference>
<dbReference type="PANTHER" id="PTHR43775">
    <property type="entry name" value="FATTY ACID SYNTHASE"/>
    <property type="match status" value="1"/>
</dbReference>
<feature type="compositionally biased region" description="Basic and acidic residues" evidence="6">
    <location>
        <begin position="18"/>
        <end position="27"/>
    </location>
</feature>
<dbReference type="CDD" id="cd00833">
    <property type="entry name" value="PKS"/>
    <property type="match status" value="1"/>
</dbReference>
<keyword evidence="3 10" id="KW-0808">Transferase</keyword>
<dbReference type="SMART" id="SM00823">
    <property type="entry name" value="PKS_PP"/>
    <property type="match status" value="1"/>
</dbReference>
<dbReference type="Pfam" id="PF21089">
    <property type="entry name" value="PKS_DH_N"/>
    <property type="match status" value="1"/>
</dbReference>
<dbReference type="Gene3D" id="3.40.47.10">
    <property type="match status" value="1"/>
</dbReference>
<organism evidence="10 11">
    <name type="scientific">Saccharothrix variisporea</name>
    <dbReference type="NCBI Taxonomy" id="543527"/>
    <lineage>
        <taxon>Bacteria</taxon>
        <taxon>Bacillati</taxon>
        <taxon>Actinomycetota</taxon>
        <taxon>Actinomycetes</taxon>
        <taxon>Pseudonocardiales</taxon>
        <taxon>Pseudonocardiaceae</taxon>
        <taxon>Saccharothrix</taxon>
    </lineage>
</organism>
<evidence type="ECO:0000256" key="3">
    <source>
        <dbReference type="ARBA" id="ARBA00022679"/>
    </source>
</evidence>
<dbReference type="Pfam" id="PF02801">
    <property type="entry name" value="Ketoacyl-synt_C"/>
    <property type="match status" value="1"/>
</dbReference>
<dbReference type="Pfam" id="PF00550">
    <property type="entry name" value="PP-binding"/>
    <property type="match status" value="1"/>
</dbReference>
<gene>
    <name evidence="10" type="ORF">DFJ66_0040</name>
</gene>
<feature type="region of interest" description="N-terminal hotdog fold" evidence="5">
    <location>
        <begin position="898"/>
        <end position="1019"/>
    </location>
</feature>
<keyword evidence="4" id="KW-0012">Acyltransferase</keyword>
<dbReference type="SUPFAM" id="SSF52151">
    <property type="entry name" value="FabD/lysophospholipase-like"/>
    <property type="match status" value="1"/>
</dbReference>
<feature type="compositionally biased region" description="Basic residues" evidence="6">
    <location>
        <begin position="8"/>
        <end position="17"/>
    </location>
</feature>
<evidence type="ECO:0000256" key="6">
    <source>
        <dbReference type="SAM" id="MobiDB-lite"/>
    </source>
</evidence>
<dbReference type="SMART" id="SM00827">
    <property type="entry name" value="PKS_AT"/>
    <property type="match status" value="1"/>
</dbReference>
<feature type="domain" description="PKS/mFAS DH" evidence="9">
    <location>
        <begin position="898"/>
        <end position="1171"/>
    </location>
</feature>
<evidence type="ECO:0000256" key="1">
    <source>
        <dbReference type="ARBA" id="ARBA00022450"/>
    </source>
</evidence>
<evidence type="ECO:0000256" key="2">
    <source>
        <dbReference type="ARBA" id="ARBA00022553"/>
    </source>
</evidence>
<evidence type="ECO:0000259" key="9">
    <source>
        <dbReference type="PROSITE" id="PS52019"/>
    </source>
</evidence>
<dbReference type="FunFam" id="3.40.47.10:FF:000019">
    <property type="entry name" value="Polyketide synthase type I"/>
    <property type="match status" value="1"/>
</dbReference>
<feature type="domain" description="Ketosynthase family 3 (KS3)" evidence="8">
    <location>
        <begin position="28"/>
        <end position="451"/>
    </location>
</feature>
<dbReference type="Pfam" id="PF00109">
    <property type="entry name" value="ketoacyl-synt"/>
    <property type="match status" value="1"/>
</dbReference>
<evidence type="ECO:0000259" key="7">
    <source>
        <dbReference type="PROSITE" id="PS50075"/>
    </source>
</evidence>
<feature type="region of interest" description="Disordered" evidence="6">
    <location>
        <begin position="1"/>
        <end position="27"/>
    </location>
</feature>
<accession>A0A495WZZ5</accession>
<dbReference type="InterPro" id="IPR016036">
    <property type="entry name" value="Malonyl_transacylase_ACP-bd"/>
</dbReference>
<dbReference type="PROSITE" id="PS00012">
    <property type="entry name" value="PHOSPHOPANTETHEINE"/>
    <property type="match status" value="1"/>
</dbReference>
<dbReference type="SUPFAM" id="SSF53901">
    <property type="entry name" value="Thiolase-like"/>
    <property type="match status" value="1"/>
</dbReference>
<keyword evidence="1" id="KW-0596">Phosphopantetheine</keyword>
<comment type="caution">
    <text evidence="5">Lacks conserved residue(s) required for the propagation of feature annotation.</text>
</comment>
<dbReference type="InterPro" id="IPR020807">
    <property type="entry name" value="PKS_DH"/>
</dbReference>
<dbReference type="SUPFAM" id="SSF47336">
    <property type="entry name" value="ACP-like"/>
    <property type="match status" value="1"/>
</dbReference>
<dbReference type="PROSITE" id="PS00606">
    <property type="entry name" value="KS3_1"/>
    <property type="match status" value="1"/>
</dbReference>
<dbReference type="InterPro" id="IPR016039">
    <property type="entry name" value="Thiolase-like"/>
</dbReference>
<dbReference type="InterPro" id="IPR036736">
    <property type="entry name" value="ACP-like_sf"/>
</dbReference>
<dbReference type="InterPro" id="IPR020841">
    <property type="entry name" value="PKS_Beta-ketoAc_synthase_dom"/>
</dbReference>
<dbReference type="GO" id="GO:0004315">
    <property type="term" value="F:3-oxoacyl-[acyl-carrier-protein] synthase activity"/>
    <property type="evidence" value="ECO:0007669"/>
    <property type="project" value="InterPro"/>
</dbReference>
<protein>
    <submittedName>
        <fullName evidence="10">Acyl transferase domain-containing protein</fullName>
    </submittedName>
</protein>
<dbReference type="InterPro" id="IPR050091">
    <property type="entry name" value="PKS_NRPS_Biosynth_Enz"/>
</dbReference>
<dbReference type="GO" id="GO:0031177">
    <property type="term" value="F:phosphopantetheine binding"/>
    <property type="evidence" value="ECO:0007669"/>
    <property type="project" value="InterPro"/>
</dbReference>
<keyword evidence="11" id="KW-1185">Reference proteome</keyword>
<dbReference type="InterPro" id="IPR042104">
    <property type="entry name" value="PKS_dehydratase_sf"/>
</dbReference>
<evidence type="ECO:0000313" key="10">
    <source>
        <dbReference type="EMBL" id="RKT66876.1"/>
    </source>
</evidence>
<dbReference type="Pfam" id="PF14765">
    <property type="entry name" value="PS-DH"/>
    <property type="match status" value="1"/>
</dbReference>
<dbReference type="InterPro" id="IPR020806">
    <property type="entry name" value="PKS_PP-bd"/>
</dbReference>
<dbReference type="InterPro" id="IPR049552">
    <property type="entry name" value="PKS_DH_N"/>
</dbReference>
<evidence type="ECO:0000313" key="11">
    <source>
        <dbReference type="Proteomes" id="UP000272729"/>
    </source>
</evidence>
<proteinExistence type="predicted"/>
<dbReference type="InterPro" id="IPR049900">
    <property type="entry name" value="PKS_mFAS_DH"/>
</dbReference>
<feature type="region of interest" description="C-terminal hotdog fold" evidence="5">
    <location>
        <begin position="1031"/>
        <end position="1171"/>
    </location>
</feature>
<dbReference type="InterPro" id="IPR006162">
    <property type="entry name" value="Ppantetheine_attach_site"/>
</dbReference>
<dbReference type="EMBL" id="RBXR01000001">
    <property type="protein sequence ID" value="RKT66876.1"/>
    <property type="molecule type" value="Genomic_DNA"/>
</dbReference>
<dbReference type="Pfam" id="PF22621">
    <property type="entry name" value="CurL-like_PKS_C"/>
    <property type="match status" value="1"/>
</dbReference>
<dbReference type="OrthoDB" id="9778690at2"/>
<dbReference type="Gene3D" id="3.40.366.10">
    <property type="entry name" value="Malonyl-Coenzyme A Acyl Carrier Protein, domain 2"/>
    <property type="match status" value="1"/>
</dbReference>
<dbReference type="RefSeq" id="WP_121216778.1">
    <property type="nucleotide sequence ID" value="NZ_JBIUBA010000011.1"/>
</dbReference>
<evidence type="ECO:0000259" key="8">
    <source>
        <dbReference type="PROSITE" id="PS52004"/>
    </source>
</evidence>
<dbReference type="FunFam" id="3.40.366.10:FF:000002">
    <property type="entry name" value="Probable polyketide synthase 2"/>
    <property type="match status" value="1"/>
</dbReference>
<feature type="region of interest" description="Disordered" evidence="6">
    <location>
        <begin position="1283"/>
        <end position="1323"/>
    </location>
</feature>
<keyword evidence="2" id="KW-0597">Phosphoprotein</keyword>
<dbReference type="PANTHER" id="PTHR43775:SF37">
    <property type="entry name" value="SI:DKEY-61P9.11"/>
    <property type="match status" value="1"/>
</dbReference>
<dbReference type="Gene3D" id="3.10.129.110">
    <property type="entry name" value="Polyketide synthase dehydratase"/>
    <property type="match status" value="1"/>
</dbReference>